<proteinExistence type="inferred from homology"/>
<evidence type="ECO:0000256" key="10">
    <source>
        <dbReference type="HAMAP-Rule" id="MF_00815"/>
    </source>
</evidence>
<organism evidence="11 12">
    <name type="scientific">Candidatus Weimeria bifida</name>
    <dbReference type="NCBI Taxonomy" id="2599074"/>
    <lineage>
        <taxon>Bacteria</taxon>
        <taxon>Bacillati</taxon>
        <taxon>Bacillota</taxon>
        <taxon>Clostridia</taxon>
        <taxon>Lachnospirales</taxon>
        <taxon>Lachnospiraceae</taxon>
        <taxon>Candidatus Weimeria</taxon>
    </lineage>
</organism>
<dbReference type="PROSITE" id="PS00153">
    <property type="entry name" value="ATPASE_GAMMA"/>
    <property type="match status" value="1"/>
</dbReference>
<dbReference type="GO" id="GO:0042777">
    <property type="term" value="P:proton motive force-driven plasma membrane ATP synthesis"/>
    <property type="evidence" value="ECO:0007669"/>
    <property type="project" value="UniProtKB-UniRule"/>
</dbReference>
<evidence type="ECO:0000313" key="11">
    <source>
        <dbReference type="EMBL" id="MQN02414.1"/>
    </source>
</evidence>
<accession>A0A6N7J1I1</accession>
<evidence type="ECO:0000256" key="7">
    <source>
        <dbReference type="ARBA" id="ARBA00023136"/>
    </source>
</evidence>
<comment type="similarity">
    <text evidence="3 10">Belongs to the ATPase gamma chain family.</text>
</comment>
<dbReference type="Gene3D" id="3.40.1380.10">
    <property type="match status" value="1"/>
</dbReference>
<dbReference type="PRINTS" id="PR00126">
    <property type="entry name" value="ATPASEGAMMA"/>
</dbReference>
<keyword evidence="9 10" id="KW-0066">ATP synthesis</keyword>
<dbReference type="PANTHER" id="PTHR11693">
    <property type="entry name" value="ATP SYNTHASE GAMMA CHAIN"/>
    <property type="match status" value="1"/>
</dbReference>
<evidence type="ECO:0000256" key="4">
    <source>
        <dbReference type="ARBA" id="ARBA00022448"/>
    </source>
</evidence>
<dbReference type="AlphaFoldDB" id="A0A6N7J1I1"/>
<gene>
    <name evidence="10 11" type="primary">atpG</name>
    <name evidence="11" type="ORF">FRC54_11145</name>
</gene>
<keyword evidence="7 10" id="KW-0472">Membrane</keyword>
<evidence type="ECO:0000256" key="5">
    <source>
        <dbReference type="ARBA" id="ARBA00022781"/>
    </source>
</evidence>
<dbReference type="CDD" id="cd12151">
    <property type="entry name" value="F1-ATPase_gamma"/>
    <property type="match status" value="1"/>
</dbReference>
<dbReference type="GO" id="GO:0005886">
    <property type="term" value="C:plasma membrane"/>
    <property type="evidence" value="ECO:0007669"/>
    <property type="project" value="UniProtKB-SubCell"/>
</dbReference>
<dbReference type="EMBL" id="VOGC01000010">
    <property type="protein sequence ID" value="MQN02414.1"/>
    <property type="molecule type" value="Genomic_DNA"/>
</dbReference>
<evidence type="ECO:0000256" key="9">
    <source>
        <dbReference type="ARBA" id="ARBA00023310"/>
    </source>
</evidence>
<dbReference type="HAMAP" id="MF_00815">
    <property type="entry name" value="ATP_synth_gamma_bact"/>
    <property type="match status" value="1"/>
</dbReference>
<comment type="subunit">
    <text evidence="10">F-type ATPases have 2 components, CF(1) - the catalytic core - and CF(0) - the membrane proton channel. CF(1) has five subunits: alpha(3), beta(3), gamma(1), delta(1), epsilon(1). CF(0) has three main subunits: a, b and c.</text>
</comment>
<dbReference type="GO" id="GO:0045259">
    <property type="term" value="C:proton-transporting ATP synthase complex"/>
    <property type="evidence" value="ECO:0007669"/>
    <property type="project" value="UniProtKB-KW"/>
</dbReference>
<dbReference type="GO" id="GO:0005524">
    <property type="term" value="F:ATP binding"/>
    <property type="evidence" value="ECO:0007669"/>
    <property type="project" value="UniProtKB-UniRule"/>
</dbReference>
<protein>
    <recommendedName>
        <fullName evidence="10">ATP synthase gamma chain</fullName>
    </recommendedName>
    <alternativeName>
        <fullName evidence="10">ATP synthase F1 sector gamma subunit</fullName>
    </alternativeName>
    <alternativeName>
        <fullName evidence="10">F-ATPase gamma subunit</fullName>
    </alternativeName>
</protein>
<dbReference type="InterPro" id="IPR035968">
    <property type="entry name" value="ATP_synth_F1_ATPase_gsu"/>
</dbReference>
<comment type="subcellular location">
    <subcellularLocation>
        <location evidence="10">Cell membrane</location>
        <topology evidence="10">Peripheral membrane protein</topology>
    </subcellularLocation>
    <subcellularLocation>
        <location evidence="2">Membrane</location>
        <topology evidence="2">Peripheral membrane protein</topology>
    </subcellularLocation>
</comment>
<evidence type="ECO:0000256" key="8">
    <source>
        <dbReference type="ARBA" id="ARBA00023196"/>
    </source>
</evidence>
<sequence>MASTKEIKDRISSVRDTLKITNAMYLISSSKLKKAKKALAETEPFFYSLQQSVTRLLRHVPEMKSIYFEDEDVHDEEKKVGLLVVTADKGLAGAYNHNVLKAMEEQLTKYKDAKIYCMGQIGKHYLEAKGYDIDTEFNYVVQDPTLSRARSISETLIDDFRHHRVDEIVMIYTRMENAMTENAEVRQLLPLVREKFIDKRVQKLKNLPVDIPMEMLSFVPSPEAVMDRIAPEYVVGFVYGALVESFCCEHNARMTAMQSATDAGEKMLEYLSTEYNRARQAAITQEITEIVAGAKAQKKDS</sequence>
<evidence type="ECO:0000256" key="2">
    <source>
        <dbReference type="ARBA" id="ARBA00004170"/>
    </source>
</evidence>
<evidence type="ECO:0000256" key="6">
    <source>
        <dbReference type="ARBA" id="ARBA00023065"/>
    </source>
</evidence>
<dbReference type="Pfam" id="PF00231">
    <property type="entry name" value="ATP-synt"/>
    <property type="match status" value="1"/>
</dbReference>
<keyword evidence="12" id="KW-1185">Reference proteome</keyword>
<dbReference type="InterPro" id="IPR023632">
    <property type="entry name" value="ATP_synth_F1_gsu_CS"/>
</dbReference>
<keyword evidence="6 10" id="KW-0406">Ion transport</keyword>
<keyword evidence="4 10" id="KW-0813">Transport</keyword>
<evidence type="ECO:0000256" key="1">
    <source>
        <dbReference type="ARBA" id="ARBA00003456"/>
    </source>
</evidence>
<evidence type="ECO:0000256" key="3">
    <source>
        <dbReference type="ARBA" id="ARBA00007681"/>
    </source>
</evidence>
<dbReference type="Proteomes" id="UP000460257">
    <property type="component" value="Unassembled WGS sequence"/>
</dbReference>
<comment type="function">
    <text evidence="1 10">Produces ATP from ADP in the presence of a proton gradient across the membrane. The gamma chain is believed to be important in regulating ATPase activity and the flow of protons through the CF(0) complex.</text>
</comment>
<name>A0A6N7J1I1_9FIRM</name>
<dbReference type="Gene3D" id="1.10.287.80">
    <property type="entry name" value="ATP synthase, gamma subunit, helix hairpin domain"/>
    <property type="match status" value="2"/>
</dbReference>
<keyword evidence="10" id="KW-1003">Cell membrane</keyword>
<comment type="caution">
    <text evidence="11">The sequence shown here is derived from an EMBL/GenBank/DDBJ whole genome shotgun (WGS) entry which is preliminary data.</text>
</comment>
<dbReference type="InterPro" id="IPR000131">
    <property type="entry name" value="ATP_synth_F1_gsu"/>
</dbReference>
<keyword evidence="5 10" id="KW-0375">Hydrogen ion transport</keyword>
<dbReference type="PANTHER" id="PTHR11693:SF22">
    <property type="entry name" value="ATP SYNTHASE SUBUNIT GAMMA, MITOCHONDRIAL"/>
    <property type="match status" value="1"/>
</dbReference>
<evidence type="ECO:0000313" key="12">
    <source>
        <dbReference type="Proteomes" id="UP000460257"/>
    </source>
</evidence>
<reference evidence="11" key="1">
    <citation type="journal article" date="2020" name="Appl. Environ. Microbiol.">
        <title>Medium-Chain Fatty Acid Synthesis by 'Candidatus Weimeria bifida' gen. nov., sp. nov., and 'Candidatus Pseudoramibacter fermentans' sp. nov.</title>
        <authorList>
            <person name="Scarborough M.J."/>
            <person name="Myers K.S."/>
            <person name="Donohue T.J."/>
            <person name="Noguera D.R."/>
        </authorList>
    </citation>
    <scope>NUCLEOTIDE SEQUENCE</scope>
    <source>
        <strain evidence="11">LCO1.1</strain>
    </source>
</reference>
<dbReference type="SUPFAM" id="SSF52943">
    <property type="entry name" value="ATP synthase (F1-ATPase), gamma subunit"/>
    <property type="match status" value="1"/>
</dbReference>
<dbReference type="GO" id="GO:0046933">
    <property type="term" value="F:proton-transporting ATP synthase activity, rotational mechanism"/>
    <property type="evidence" value="ECO:0007669"/>
    <property type="project" value="UniProtKB-UniRule"/>
</dbReference>
<keyword evidence="8 10" id="KW-0139">CF(1)</keyword>
<dbReference type="NCBIfam" id="TIGR01146">
    <property type="entry name" value="ATPsyn_F1gamma"/>
    <property type="match status" value="1"/>
</dbReference>